<organism evidence="10 11">
    <name type="scientific">Ranitomeya imitator</name>
    <name type="common">mimic poison frog</name>
    <dbReference type="NCBI Taxonomy" id="111125"/>
    <lineage>
        <taxon>Eukaryota</taxon>
        <taxon>Metazoa</taxon>
        <taxon>Chordata</taxon>
        <taxon>Craniata</taxon>
        <taxon>Vertebrata</taxon>
        <taxon>Euteleostomi</taxon>
        <taxon>Amphibia</taxon>
        <taxon>Batrachia</taxon>
        <taxon>Anura</taxon>
        <taxon>Neobatrachia</taxon>
        <taxon>Hyloidea</taxon>
        <taxon>Dendrobatidae</taxon>
        <taxon>Dendrobatinae</taxon>
        <taxon>Ranitomeya</taxon>
    </lineage>
</organism>
<keyword evidence="7" id="KW-0496">Mitochondrion</keyword>
<evidence type="ECO:0000256" key="8">
    <source>
        <dbReference type="ARBA" id="ARBA00023136"/>
    </source>
</evidence>
<evidence type="ECO:0000313" key="10">
    <source>
        <dbReference type="EMBL" id="CAJ0953217.1"/>
    </source>
</evidence>
<keyword evidence="5" id="KW-0274">FAD</keyword>
<dbReference type="Proteomes" id="UP001176940">
    <property type="component" value="Unassembled WGS sequence"/>
</dbReference>
<evidence type="ECO:0000256" key="2">
    <source>
        <dbReference type="ARBA" id="ARBA00006105"/>
    </source>
</evidence>
<dbReference type="EMBL" id="CAUEEQ010036360">
    <property type="protein sequence ID" value="CAJ0953217.1"/>
    <property type="molecule type" value="Genomic_DNA"/>
</dbReference>
<protein>
    <recommendedName>
        <fullName evidence="3">cytochrome-b5 reductase</fullName>
        <ecNumber evidence="3">1.6.2.2</ecNumber>
    </recommendedName>
</protein>
<comment type="cofactor">
    <cofactor evidence="1">
        <name>FAD</name>
        <dbReference type="ChEBI" id="CHEBI:57692"/>
    </cofactor>
</comment>
<dbReference type="Gene3D" id="3.40.50.80">
    <property type="entry name" value="Nucleotide-binding domain of ferredoxin-NADP reductase (FNR) module"/>
    <property type="match status" value="1"/>
</dbReference>
<evidence type="ECO:0000256" key="1">
    <source>
        <dbReference type="ARBA" id="ARBA00001974"/>
    </source>
</evidence>
<evidence type="ECO:0000256" key="5">
    <source>
        <dbReference type="ARBA" id="ARBA00022827"/>
    </source>
</evidence>
<keyword evidence="11" id="KW-1185">Reference proteome</keyword>
<evidence type="ECO:0000256" key="4">
    <source>
        <dbReference type="ARBA" id="ARBA00022630"/>
    </source>
</evidence>
<dbReference type="InterPro" id="IPR001834">
    <property type="entry name" value="CBR-like"/>
</dbReference>
<keyword evidence="8" id="KW-0472">Membrane</keyword>
<dbReference type="Pfam" id="PF00175">
    <property type="entry name" value="NAD_binding_1"/>
    <property type="match status" value="1"/>
</dbReference>
<evidence type="ECO:0000259" key="9">
    <source>
        <dbReference type="Pfam" id="PF00175"/>
    </source>
</evidence>
<dbReference type="PANTHER" id="PTHR19370:SF121">
    <property type="entry name" value="NADH-CYTOCHROME B5 REDUCTASE 3"/>
    <property type="match status" value="1"/>
</dbReference>
<dbReference type="PANTHER" id="PTHR19370">
    <property type="entry name" value="NADH-CYTOCHROME B5 REDUCTASE"/>
    <property type="match status" value="1"/>
</dbReference>
<comment type="caution">
    <text evidence="10">The sequence shown here is derived from an EMBL/GenBank/DDBJ whole genome shotgun (WGS) entry which is preliminary data.</text>
</comment>
<dbReference type="InterPro" id="IPR001433">
    <property type="entry name" value="OxRdtase_FAD/NAD-bd"/>
</dbReference>
<evidence type="ECO:0000256" key="7">
    <source>
        <dbReference type="ARBA" id="ARBA00023128"/>
    </source>
</evidence>
<name>A0ABN9LX69_9NEOB</name>
<evidence type="ECO:0000256" key="3">
    <source>
        <dbReference type="ARBA" id="ARBA00012011"/>
    </source>
</evidence>
<gene>
    <name evidence="10" type="ORF">RIMI_LOCUS14232699</name>
</gene>
<accession>A0ABN9LX69</accession>
<dbReference type="InterPro" id="IPR039261">
    <property type="entry name" value="FNR_nucleotide-bd"/>
</dbReference>
<reference evidence="10" key="1">
    <citation type="submission" date="2023-07" db="EMBL/GenBank/DDBJ databases">
        <authorList>
            <person name="Stuckert A."/>
        </authorList>
    </citation>
    <scope>NUCLEOTIDE SEQUENCE</scope>
</reference>
<dbReference type="EC" id="1.6.2.2" evidence="3"/>
<dbReference type="SUPFAM" id="SSF52343">
    <property type="entry name" value="Ferredoxin reductase-like, C-terminal NADP-linked domain"/>
    <property type="match status" value="1"/>
</dbReference>
<comment type="similarity">
    <text evidence="2">Belongs to the flavoprotein pyridine nucleotide cytochrome reductase family.</text>
</comment>
<evidence type="ECO:0000256" key="6">
    <source>
        <dbReference type="ARBA" id="ARBA00023002"/>
    </source>
</evidence>
<proteinExistence type="inferred from homology"/>
<keyword evidence="6" id="KW-0560">Oxidoreductase</keyword>
<sequence length="79" mass="8923">MLTPVAGYQGMLGVVVFSCRGQCWDYSQGFVNEDMIRSFMPPPGDDVLILMCGPPPMIQYAINPSLDKLNYPQDRRFAY</sequence>
<keyword evidence="4" id="KW-0285">Flavoprotein</keyword>
<feature type="domain" description="Oxidoreductase FAD/NAD(P)-binding" evidence="9">
    <location>
        <begin position="18"/>
        <end position="61"/>
    </location>
</feature>
<evidence type="ECO:0000313" key="11">
    <source>
        <dbReference type="Proteomes" id="UP001176940"/>
    </source>
</evidence>